<dbReference type="PRINTS" id="PR00069">
    <property type="entry name" value="ALDKETRDTASE"/>
</dbReference>
<evidence type="ECO:0000313" key="3">
    <source>
        <dbReference type="EMBL" id="KAJ3255368.1"/>
    </source>
</evidence>
<gene>
    <name evidence="3" type="ORF">HK103_006287</name>
</gene>
<protein>
    <recommendedName>
        <fullName evidence="2">NADP-dependent oxidoreductase domain-containing protein</fullName>
    </recommendedName>
</protein>
<feature type="non-terminal residue" evidence="3">
    <location>
        <position position="1"/>
    </location>
</feature>
<dbReference type="GO" id="GO:0005737">
    <property type="term" value="C:cytoplasm"/>
    <property type="evidence" value="ECO:0007669"/>
    <property type="project" value="TreeGrafter"/>
</dbReference>
<evidence type="ECO:0000259" key="2">
    <source>
        <dbReference type="Pfam" id="PF00248"/>
    </source>
</evidence>
<organism evidence="3 4">
    <name type="scientific">Boothiomyces macroporosus</name>
    <dbReference type="NCBI Taxonomy" id="261099"/>
    <lineage>
        <taxon>Eukaryota</taxon>
        <taxon>Fungi</taxon>
        <taxon>Fungi incertae sedis</taxon>
        <taxon>Chytridiomycota</taxon>
        <taxon>Chytridiomycota incertae sedis</taxon>
        <taxon>Chytridiomycetes</taxon>
        <taxon>Rhizophydiales</taxon>
        <taxon>Terramycetaceae</taxon>
        <taxon>Boothiomyces</taxon>
    </lineage>
</organism>
<keyword evidence="4" id="KW-1185">Reference proteome</keyword>
<dbReference type="Gene3D" id="3.20.20.100">
    <property type="entry name" value="NADP-dependent oxidoreductase domain"/>
    <property type="match status" value="1"/>
</dbReference>
<evidence type="ECO:0000313" key="4">
    <source>
        <dbReference type="Proteomes" id="UP001210925"/>
    </source>
</evidence>
<proteinExistence type="predicted"/>
<sequence length="320" mass="35496">MTANKRQLGANGPWVSAIGFGAMGMSDFYGPTSEKDEPEHLRILNAAIDMGCTFWDTADMYGPFKNEILLGKVLKTRRNEVFICTKFGIDRSGGSRSINGTPEYVKKCCNASLERLGISTIDLYYQHRPDPKTPISVTVKAMAELVKEGKVRYLGLSECSAEQIREAHAVHPISAYQVEFSPWHTNIETDGRLQTCRELGIAIVAYSPLGRGFLTGAIKSLDDLDPTDWRRNNPKFQPGSFEKNFELVKAFEQIASKKGVPVSQLCLAWVLAQGPDFIPIPGTKKMKYLEQNWGSLNVTLTDEEFAAIRKAIAEIPIEGA</sequence>
<dbReference type="Pfam" id="PF00248">
    <property type="entry name" value="Aldo_ket_red"/>
    <property type="match status" value="1"/>
</dbReference>
<evidence type="ECO:0000256" key="1">
    <source>
        <dbReference type="ARBA" id="ARBA00023002"/>
    </source>
</evidence>
<dbReference type="InterPro" id="IPR036812">
    <property type="entry name" value="NAD(P)_OxRdtase_dom_sf"/>
</dbReference>
<feature type="domain" description="NADP-dependent oxidoreductase" evidence="2">
    <location>
        <begin position="18"/>
        <end position="312"/>
    </location>
</feature>
<accession>A0AAD5UHR3</accession>
<dbReference type="GO" id="GO:0016491">
    <property type="term" value="F:oxidoreductase activity"/>
    <property type="evidence" value="ECO:0007669"/>
    <property type="project" value="UniProtKB-KW"/>
</dbReference>
<dbReference type="PANTHER" id="PTHR43625">
    <property type="entry name" value="AFLATOXIN B1 ALDEHYDE REDUCTASE"/>
    <property type="match status" value="1"/>
</dbReference>
<comment type="caution">
    <text evidence="3">The sequence shown here is derived from an EMBL/GenBank/DDBJ whole genome shotgun (WGS) entry which is preliminary data.</text>
</comment>
<dbReference type="PANTHER" id="PTHR43625:SF40">
    <property type="entry name" value="ALDO-KETO REDUCTASE YAKC [NADP(+)]"/>
    <property type="match status" value="1"/>
</dbReference>
<dbReference type="Proteomes" id="UP001210925">
    <property type="component" value="Unassembled WGS sequence"/>
</dbReference>
<dbReference type="InterPro" id="IPR050791">
    <property type="entry name" value="Aldo-Keto_reductase"/>
</dbReference>
<name>A0AAD5UHR3_9FUNG</name>
<keyword evidence="1" id="KW-0560">Oxidoreductase</keyword>
<dbReference type="InterPro" id="IPR023210">
    <property type="entry name" value="NADP_OxRdtase_dom"/>
</dbReference>
<dbReference type="EMBL" id="JADGKB010000067">
    <property type="protein sequence ID" value="KAJ3255368.1"/>
    <property type="molecule type" value="Genomic_DNA"/>
</dbReference>
<dbReference type="AlphaFoldDB" id="A0AAD5UHR3"/>
<reference evidence="3" key="1">
    <citation type="submission" date="2020-05" db="EMBL/GenBank/DDBJ databases">
        <title>Phylogenomic resolution of chytrid fungi.</title>
        <authorList>
            <person name="Stajich J.E."/>
            <person name="Amses K."/>
            <person name="Simmons R."/>
            <person name="Seto K."/>
            <person name="Myers J."/>
            <person name="Bonds A."/>
            <person name="Quandt C.A."/>
            <person name="Barry K."/>
            <person name="Liu P."/>
            <person name="Grigoriev I."/>
            <person name="Longcore J.E."/>
            <person name="James T.Y."/>
        </authorList>
    </citation>
    <scope>NUCLEOTIDE SEQUENCE</scope>
    <source>
        <strain evidence="3">PLAUS21</strain>
    </source>
</reference>
<dbReference type="InterPro" id="IPR020471">
    <property type="entry name" value="AKR"/>
</dbReference>
<dbReference type="SUPFAM" id="SSF51430">
    <property type="entry name" value="NAD(P)-linked oxidoreductase"/>
    <property type="match status" value="1"/>
</dbReference>
<dbReference type="CDD" id="cd19076">
    <property type="entry name" value="AKR_AKR13A_13D"/>
    <property type="match status" value="1"/>
</dbReference>